<keyword evidence="3" id="KW-1185">Reference proteome</keyword>
<organism evidence="2 3">
    <name type="scientific">Artemisia annua</name>
    <name type="common">Sweet wormwood</name>
    <dbReference type="NCBI Taxonomy" id="35608"/>
    <lineage>
        <taxon>Eukaryota</taxon>
        <taxon>Viridiplantae</taxon>
        <taxon>Streptophyta</taxon>
        <taxon>Embryophyta</taxon>
        <taxon>Tracheophyta</taxon>
        <taxon>Spermatophyta</taxon>
        <taxon>Magnoliopsida</taxon>
        <taxon>eudicotyledons</taxon>
        <taxon>Gunneridae</taxon>
        <taxon>Pentapetalae</taxon>
        <taxon>asterids</taxon>
        <taxon>campanulids</taxon>
        <taxon>Asterales</taxon>
        <taxon>Asteraceae</taxon>
        <taxon>Asteroideae</taxon>
        <taxon>Anthemideae</taxon>
        <taxon>Artemisiinae</taxon>
        <taxon>Artemisia</taxon>
    </lineage>
</organism>
<keyword evidence="1" id="KW-1133">Transmembrane helix</keyword>
<keyword evidence="1" id="KW-0812">Transmembrane</keyword>
<evidence type="ECO:0000256" key="1">
    <source>
        <dbReference type="SAM" id="Phobius"/>
    </source>
</evidence>
<gene>
    <name evidence="2" type="ORF">CTI12_AA493480</name>
</gene>
<sequence>MATQVLETIEETITTYTGLSPTTFLTAVALALTIYYVISSLFGDISSDMQQQTRSSSFEEREPLPPPVQLAPMSKLRVAQNHHTPHLRCHIAPFWLAHESLDSHHPAKRTKNMK</sequence>
<name>A0A2U1LGK8_ARTAN</name>
<accession>A0A2U1LGK8</accession>
<evidence type="ECO:0000313" key="3">
    <source>
        <dbReference type="Proteomes" id="UP000245207"/>
    </source>
</evidence>
<dbReference type="AlphaFoldDB" id="A0A2U1LGK8"/>
<dbReference type="Proteomes" id="UP000245207">
    <property type="component" value="Unassembled WGS sequence"/>
</dbReference>
<dbReference type="EMBL" id="PKPP01009491">
    <property type="protein sequence ID" value="PWA48129.1"/>
    <property type="molecule type" value="Genomic_DNA"/>
</dbReference>
<proteinExistence type="predicted"/>
<dbReference type="STRING" id="35608.A0A2U1LGK8"/>
<comment type="caution">
    <text evidence="2">The sequence shown here is derived from an EMBL/GenBank/DDBJ whole genome shotgun (WGS) entry which is preliminary data.</text>
</comment>
<protein>
    <submittedName>
        <fullName evidence="2">Cytochrome b5-like heme/steroid binding domain-containing protein</fullName>
    </submittedName>
</protein>
<evidence type="ECO:0000313" key="2">
    <source>
        <dbReference type="EMBL" id="PWA48129.1"/>
    </source>
</evidence>
<reference evidence="2 3" key="1">
    <citation type="journal article" date="2018" name="Mol. Plant">
        <title>The genome of Artemisia annua provides insight into the evolution of Asteraceae family and artemisinin biosynthesis.</title>
        <authorList>
            <person name="Shen Q."/>
            <person name="Zhang L."/>
            <person name="Liao Z."/>
            <person name="Wang S."/>
            <person name="Yan T."/>
            <person name="Shi P."/>
            <person name="Liu M."/>
            <person name="Fu X."/>
            <person name="Pan Q."/>
            <person name="Wang Y."/>
            <person name="Lv Z."/>
            <person name="Lu X."/>
            <person name="Zhang F."/>
            <person name="Jiang W."/>
            <person name="Ma Y."/>
            <person name="Chen M."/>
            <person name="Hao X."/>
            <person name="Li L."/>
            <person name="Tang Y."/>
            <person name="Lv G."/>
            <person name="Zhou Y."/>
            <person name="Sun X."/>
            <person name="Brodelius P.E."/>
            <person name="Rose J.K.C."/>
            <person name="Tang K."/>
        </authorList>
    </citation>
    <scope>NUCLEOTIDE SEQUENCE [LARGE SCALE GENOMIC DNA]</scope>
    <source>
        <strain evidence="3">cv. Huhao1</strain>
        <tissue evidence="2">Leaf</tissue>
    </source>
</reference>
<feature type="transmembrane region" description="Helical" evidence="1">
    <location>
        <begin position="24"/>
        <end position="45"/>
    </location>
</feature>
<keyword evidence="1" id="KW-0472">Membrane</keyword>